<reference evidence="4 5" key="1">
    <citation type="submission" date="2020-07" db="EMBL/GenBank/DDBJ databases">
        <authorList>
            <person name="Feng X."/>
        </authorList>
    </citation>
    <scope>NUCLEOTIDE SEQUENCE [LARGE SCALE GENOMIC DNA]</scope>
    <source>
        <strain evidence="4 5">JCM14086</strain>
    </source>
</reference>
<dbReference type="InterPro" id="IPR025150">
    <property type="entry name" value="GH123_cat"/>
</dbReference>
<feature type="signal peptide" evidence="1">
    <location>
        <begin position="1"/>
        <end position="30"/>
    </location>
</feature>
<organism evidence="4 5">
    <name type="scientific">Puniceicoccus vermicola</name>
    <dbReference type="NCBI Taxonomy" id="388746"/>
    <lineage>
        <taxon>Bacteria</taxon>
        <taxon>Pseudomonadati</taxon>
        <taxon>Verrucomicrobiota</taxon>
        <taxon>Opitutia</taxon>
        <taxon>Puniceicoccales</taxon>
        <taxon>Puniceicoccaceae</taxon>
        <taxon>Puniceicoccus</taxon>
    </lineage>
</organism>
<proteinExistence type="predicted"/>
<keyword evidence="5" id="KW-1185">Reference proteome</keyword>
<evidence type="ECO:0000313" key="4">
    <source>
        <dbReference type="EMBL" id="MBC2601821.1"/>
    </source>
</evidence>
<dbReference type="AlphaFoldDB" id="A0A7X1E469"/>
<comment type="caution">
    <text evidence="4">The sequence shown here is derived from an EMBL/GenBank/DDBJ whole genome shotgun (WGS) entry which is preliminary data.</text>
</comment>
<evidence type="ECO:0000313" key="5">
    <source>
        <dbReference type="Proteomes" id="UP000525652"/>
    </source>
</evidence>
<gene>
    <name evidence="4" type="ORF">H5P30_08525</name>
</gene>
<dbReference type="Pfam" id="PF19543">
    <property type="entry name" value="GH123_N"/>
    <property type="match status" value="1"/>
</dbReference>
<dbReference type="RefSeq" id="WP_185692527.1">
    <property type="nucleotide sequence ID" value="NZ_JACHVA010000076.1"/>
</dbReference>
<keyword evidence="1" id="KW-0732">Signal</keyword>
<dbReference type="Pfam" id="PF13320">
    <property type="entry name" value="GH123_cat"/>
    <property type="match status" value="1"/>
</dbReference>
<feature type="domain" description="Glycoside hydrolase 123-like N-terminal" evidence="3">
    <location>
        <begin position="323"/>
        <end position="458"/>
    </location>
</feature>
<dbReference type="InterPro" id="IPR045711">
    <property type="entry name" value="GH123-like_N"/>
</dbReference>
<evidence type="ECO:0000256" key="1">
    <source>
        <dbReference type="SAM" id="SignalP"/>
    </source>
</evidence>
<protein>
    <submittedName>
        <fullName evidence="4">DUF4091 domain-containing protein</fullName>
    </submittedName>
</protein>
<dbReference type="Gene3D" id="2.60.120.430">
    <property type="entry name" value="Galactose-binding lectin"/>
    <property type="match status" value="1"/>
</dbReference>
<name>A0A7X1E469_9BACT</name>
<accession>A0A7X1E469</accession>
<feature type="chain" id="PRO_5031132277" evidence="1">
    <location>
        <begin position="31"/>
        <end position="838"/>
    </location>
</feature>
<feature type="domain" description="Glycoside hydrolase 123 catalytic" evidence="2">
    <location>
        <begin position="628"/>
        <end position="751"/>
    </location>
</feature>
<dbReference type="EMBL" id="JACHVA010000076">
    <property type="protein sequence ID" value="MBC2601821.1"/>
    <property type="molecule type" value="Genomic_DNA"/>
</dbReference>
<sequence>MRNPSISRFFSISSFACALLWVAGPLVSSAGESVFDFEDPSQLEGWKTSGEGASIEQSDLFASEGSASAVMRMEEWESGDPRKTYVEITFPPENWAAYDWIVFDVVNPTDEDVSAYIYISDKEDDIDNGLRHRFGIANRSAKRVFKKLGWNIANDKSINPGKITTIRFVVERPESDVAIHIDGITLLRDKGDYSEDLPDQLQESVWEMQKEIIAAQIESATSQLDEQVLGRALTGSVWDEVERLKRGVEEIDRNANAADQDRLEMVWLGSYLEPMVERFNQYPDYYRQLLELGLPNNGFLVGFAPSMVNVMPKHLPVDLTIAPNIRLNAARNENESFQLAVAPFDRDARQVRVSASELRTETGDSIPAGQIDCDLVAYTETTNEPGYDVDYVGWWPDPIIADPKPVDVKVGEVQAWWIRVNVPIDQEPGMYYGKITVNAEEAEPMVFELAVYVYDFTLPTHAPFPLAFTTISKRSNWIENIMGGQKAWNETKKYEFADFLGDYYLMPDCIYRHPTEDLPSKLDMELIEYMRDQGKLGPFSIGYFHSDNPEWMEEYRENYEAVKEAGLEDYAYLYGWDEVSTKMWPRIEDSAAMLKERYPEIYRFTTTAEKVPPQMPSMSATCPINAGWNGKNVDTLREEYGIDSWWYTCVWPPHPYPNFFIEYDPIDARVMMGIQHAKYRPAGFLYYETAIFGENEEKGGGIGEYPYTTWNPISFGDTHGDGRWLYYRTDGTMVPSMVMENFRDGMQDLAYYMILAHKVKLYEDAGGETSDWLYEANIALTDFDEYSKYRNTYTKSPNKVYEFRDRLGRLIEDAPVEDDNPWAGNEGMPVRGIWDQFR</sequence>
<evidence type="ECO:0000259" key="2">
    <source>
        <dbReference type="Pfam" id="PF13320"/>
    </source>
</evidence>
<dbReference type="Proteomes" id="UP000525652">
    <property type="component" value="Unassembled WGS sequence"/>
</dbReference>
<evidence type="ECO:0000259" key="3">
    <source>
        <dbReference type="Pfam" id="PF19543"/>
    </source>
</evidence>